<protein>
    <submittedName>
        <fullName evidence="2">Uncharacterized protein</fullName>
    </submittedName>
</protein>
<accession>A0A382VEU9</accession>
<name>A0A382VEU9_9ZZZZ</name>
<organism evidence="2">
    <name type="scientific">marine metagenome</name>
    <dbReference type="NCBI Taxonomy" id="408172"/>
    <lineage>
        <taxon>unclassified sequences</taxon>
        <taxon>metagenomes</taxon>
        <taxon>ecological metagenomes</taxon>
    </lineage>
</organism>
<evidence type="ECO:0000256" key="1">
    <source>
        <dbReference type="SAM" id="Phobius"/>
    </source>
</evidence>
<reference evidence="2" key="1">
    <citation type="submission" date="2018-05" db="EMBL/GenBank/DDBJ databases">
        <authorList>
            <person name="Lanie J.A."/>
            <person name="Ng W.-L."/>
            <person name="Kazmierczak K.M."/>
            <person name="Andrzejewski T.M."/>
            <person name="Davidsen T.M."/>
            <person name="Wayne K.J."/>
            <person name="Tettelin H."/>
            <person name="Glass J.I."/>
            <person name="Rusch D."/>
            <person name="Podicherti R."/>
            <person name="Tsui H.-C.T."/>
            <person name="Winkler M.E."/>
        </authorList>
    </citation>
    <scope>NUCLEOTIDE SEQUENCE</scope>
</reference>
<keyword evidence="1" id="KW-0812">Transmembrane</keyword>
<evidence type="ECO:0000313" key="2">
    <source>
        <dbReference type="EMBL" id="SVD45007.1"/>
    </source>
</evidence>
<proteinExistence type="predicted"/>
<gene>
    <name evidence="2" type="ORF">METZ01_LOCUS397861</name>
</gene>
<feature type="transmembrane region" description="Helical" evidence="1">
    <location>
        <begin position="12"/>
        <end position="30"/>
    </location>
</feature>
<keyword evidence="1" id="KW-1133">Transmembrane helix</keyword>
<dbReference type="AlphaFoldDB" id="A0A382VEU9"/>
<sequence length="52" mass="5771">MSDYETLQKLAYGLIAIMFVFYFVESLVIYKQELAGDNGSDGNMTLTTAPTV</sequence>
<keyword evidence="1" id="KW-0472">Membrane</keyword>
<dbReference type="EMBL" id="UINC01151415">
    <property type="protein sequence ID" value="SVD45007.1"/>
    <property type="molecule type" value="Genomic_DNA"/>
</dbReference>
<feature type="non-terminal residue" evidence="2">
    <location>
        <position position="52"/>
    </location>
</feature>